<name>A0A1Y1S134_9SPIO</name>
<evidence type="ECO:0000259" key="7">
    <source>
        <dbReference type="Pfam" id="PF00892"/>
    </source>
</evidence>
<proteinExistence type="predicted"/>
<feature type="transmembrane region" description="Helical" evidence="6">
    <location>
        <begin position="101"/>
        <end position="118"/>
    </location>
</feature>
<evidence type="ECO:0000256" key="6">
    <source>
        <dbReference type="SAM" id="Phobius"/>
    </source>
</evidence>
<dbReference type="GO" id="GO:0005886">
    <property type="term" value="C:plasma membrane"/>
    <property type="evidence" value="ECO:0007669"/>
    <property type="project" value="UniProtKB-SubCell"/>
</dbReference>
<reference evidence="8 9" key="1">
    <citation type="submission" date="2017-03" db="EMBL/GenBank/DDBJ databases">
        <title>Draft Genome sequence of Marispirochaeta sp. strain JC444.</title>
        <authorList>
            <person name="Shivani Y."/>
            <person name="Subhash Y."/>
            <person name="Sasikala C."/>
            <person name="Ramana C."/>
        </authorList>
    </citation>
    <scope>NUCLEOTIDE SEQUENCE [LARGE SCALE GENOMIC DNA]</scope>
    <source>
        <strain evidence="8 9">JC444</strain>
    </source>
</reference>
<dbReference type="InterPro" id="IPR050638">
    <property type="entry name" value="AA-Vitamin_Transporters"/>
</dbReference>
<keyword evidence="3 6" id="KW-0812">Transmembrane</keyword>
<feature type="transmembrane region" description="Helical" evidence="6">
    <location>
        <begin position="185"/>
        <end position="204"/>
    </location>
</feature>
<feature type="transmembrane region" description="Helical" evidence="6">
    <location>
        <begin position="44"/>
        <end position="66"/>
    </location>
</feature>
<dbReference type="PANTHER" id="PTHR32322:SF18">
    <property type="entry name" value="S-ADENOSYLMETHIONINE_S-ADENOSYLHOMOCYSTEINE TRANSPORTER"/>
    <property type="match status" value="1"/>
</dbReference>
<dbReference type="AlphaFoldDB" id="A0A1Y1S134"/>
<feature type="transmembrane region" description="Helical" evidence="6">
    <location>
        <begin position="156"/>
        <end position="179"/>
    </location>
</feature>
<dbReference type="EMBL" id="MWQY01000004">
    <property type="protein sequence ID" value="ORC37000.1"/>
    <property type="molecule type" value="Genomic_DNA"/>
</dbReference>
<feature type="transmembrane region" description="Helical" evidence="6">
    <location>
        <begin position="306"/>
        <end position="323"/>
    </location>
</feature>
<evidence type="ECO:0000313" key="8">
    <source>
        <dbReference type="EMBL" id="ORC37000.1"/>
    </source>
</evidence>
<evidence type="ECO:0000313" key="9">
    <source>
        <dbReference type="Proteomes" id="UP000192343"/>
    </source>
</evidence>
<dbReference type="SUPFAM" id="SSF103481">
    <property type="entry name" value="Multidrug resistance efflux transporter EmrE"/>
    <property type="match status" value="2"/>
</dbReference>
<evidence type="ECO:0000256" key="1">
    <source>
        <dbReference type="ARBA" id="ARBA00004651"/>
    </source>
</evidence>
<gene>
    <name evidence="8" type="ORF">B4O97_05075</name>
</gene>
<comment type="caution">
    <text evidence="8">The sequence shown here is derived from an EMBL/GenBank/DDBJ whole genome shotgun (WGS) entry which is preliminary data.</text>
</comment>
<accession>A0A1Y1S134</accession>
<sequence length="329" mass="36273">MRCHLFRGSQHRAVLFGYTDNQSFCGINQEIRETGMQATSSKKYVGLLSGVLCISFSAIFVKLAAVDSTVSAFYRCFYSSIFLFGIALVRGELRGASWRWLVPALWGGLALAADLIIWHKTILYIGAGPATIMANSQVIFVTIFGFFFFKERISPWFPLLIPFIFLGLFLTIPTIQVLVSPGIGFFLGILVGIAYSGYLLGLRFAKMKAGKGYPEILSLAVFMAVTGAFVGTYGAVVEQVDFIVSSWRSQLFLVLMALLSQSMGWILIKTNITRLPSHRGSLLLLIQPMLTMLWGFLLLGEPLGPVQILGMVLALGLIALYQLRLAPED</sequence>
<feature type="transmembrane region" description="Helical" evidence="6">
    <location>
        <begin position="249"/>
        <end position="268"/>
    </location>
</feature>
<evidence type="ECO:0000256" key="3">
    <source>
        <dbReference type="ARBA" id="ARBA00022692"/>
    </source>
</evidence>
<comment type="subcellular location">
    <subcellularLocation>
        <location evidence="1">Cell membrane</location>
        <topology evidence="1">Multi-pass membrane protein</topology>
    </subcellularLocation>
</comment>
<dbReference type="InterPro" id="IPR000620">
    <property type="entry name" value="EamA_dom"/>
</dbReference>
<feature type="domain" description="EamA" evidence="7">
    <location>
        <begin position="183"/>
        <end position="319"/>
    </location>
</feature>
<organism evidence="8 9">
    <name type="scientific">Marispirochaeta aestuarii</name>
    <dbReference type="NCBI Taxonomy" id="1963862"/>
    <lineage>
        <taxon>Bacteria</taxon>
        <taxon>Pseudomonadati</taxon>
        <taxon>Spirochaetota</taxon>
        <taxon>Spirochaetia</taxon>
        <taxon>Spirochaetales</taxon>
        <taxon>Spirochaetaceae</taxon>
        <taxon>Marispirochaeta</taxon>
    </lineage>
</organism>
<feature type="domain" description="EamA" evidence="7">
    <location>
        <begin position="44"/>
        <end position="171"/>
    </location>
</feature>
<evidence type="ECO:0000256" key="5">
    <source>
        <dbReference type="ARBA" id="ARBA00023136"/>
    </source>
</evidence>
<keyword evidence="9" id="KW-1185">Reference proteome</keyword>
<keyword evidence="5 6" id="KW-0472">Membrane</keyword>
<feature type="transmembrane region" description="Helical" evidence="6">
    <location>
        <begin position="216"/>
        <end position="237"/>
    </location>
</feature>
<feature type="transmembrane region" description="Helical" evidence="6">
    <location>
        <begin position="72"/>
        <end position="89"/>
    </location>
</feature>
<dbReference type="PANTHER" id="PTHR32322">
    <property type="entry name" value="INNER MEMBRANE TRANSPORTER"/>
    <property type="match status" value="1"/>
</dbReference>
<dbReference type="Proteomes" id="UP000192343">
    <property type="component" value="Unassembled WGS sequence"/>
</dbReference>
<keyword evidence="4 6" id="KW-1133">Transmembrane helix</keyword>
<feature type="transmembrane region" description="Helical" evidence="6">
    <location>
        <begin position="124"/>
        <end position="149"/>
    </location>
</feature>
<evidence type="ECO:0000256" key="2">
    <source>
        <dbReference type="ARBA" id="ARBA00022475"/>
    </source>
</evidence>
<feature type="transmembrane region" description="Helical" evidence="6">
    <location>
        <begin position="280"/>
        <end position="300"/>
    </location>
</feature>
<evidence type="ECO:0000256" key="4">
    <source>
        <dbReference type="ARBA" id="ARBA00022989"/>
    </source>
</evidence>
<dbReference type="Pfam" id="PF00892">
    <property type="entry name" value="EamA"/>
    <property type="match status" value="2"/>
</dbReference>
<dbReference type="STRING" id="1963862.B4O97_05075"/>
<keyword evidence="2" id="KW-1003">Cell membrane</keyword>
<protein>
    <recommendedName>
        <fullName evidence="7">EamA domain-containing protein</fullName>
    </recommendedName>
</protein>
<dbReference type="InterPro" id="IPR037185">
    <property type="entry name" value="EmrE-like"/>
</dbReference>